<accession>A0ABS3BXY6</accession>
<comment type="caution">
    <text evidence="4">The sequence shown here is derived from an EMBL/GenBank/DDBJ whole genome shotgun (WGS) entry which is preliminary data.</text>
</comment>
<sequence>LIGQLDVTENNRITAGVTQFDFKLDGASPHGLARFSEVFNSRVPKDLPEGLRDVPKGVTVFPTTGIPRSFNNATPWSHTHRNYTNLFLTWDHDFND</sequence>
<dbReference type="InterPro" id="IPR036942">
    <property type="entry name" value="Beta-barrel_TonB_sf"/>
</dbReference>
<keyword evidence="5" id="KW-1185">Reference proteome</keyword>
<gene>
    <name evidence="4" type="ORF">J0A67_22795</name>
</gene>
<proteinExistence type="predicted"/>
<evidence type="ECO:0000256" key="3">
    <source>
        <dbReference type="ARBA" id="ARBA00023237"/>
    </source>
</evidence>
<feature type="non-terminal residue" evidence="4">
    <location>
        <position position="96"/>
    </location>
</feature>
<evidence type="ECO:0000256" key="1">
    <source>
        <dbReference type="ARBA" id="ARBA00004442"/>
    </source>
</evidence>
<evidence type="ECO:0000256" key="2">
    <source>
        <dbReference type="ARBA" id="ARBA00023136"/>
    </source>
</evidence>
<feature type="non-terminal residue" evidence="4">
    <location>
        <position position="1"/>
    </location>
</feature>
<evidence type="ECO:0000313" key="5">
    <source>
        <dbReference type="Proteomes" id="UP000664698"/>
    </source>
</evidence>
<dbReference type="EMBL" id="JAFKCW010000056">
    <property type="protein sequence ID" value="MBN7803701.1"/>
    <property type="molecule type" value="Genomic_DNA"/>
</dbReference>
<evidence type="ECO:0000313" key="4">
    <source>
        <dbReference type="EMBL" id="MBN7803701.1"/>
    </source>
</evidence>
<protein>
    <submittedName>
        <fullName evidence="4">Uncharacterized protein</fullName>
    </submittedName>
</protein>
<organism evidence="4 5">
    <name type="scientific">Algoriphagus aestuariicola</name>
    <dbReference type="NCBI Taxonomy" id="1852016"/>
    <lineage>
        <taxon>Bacteria</taxon>
        <taxon>Pseudomonadati</taxon>
        <taxon>Bacteroidota</taxon>
        <taxon>Cytophagia</taxon>
        <taxon>Cytophagales</taxon>
        <taxon>Cyclobacteriaceae</taxon>
        <taxon>Algoriphagus</taxon>
    </lineage>
</organism>
<dbReference type="RefSeq" id="WP_206571690.1">
    <property type="nucleotide sequence ID" value="NZ_JAFKCW010000056.1"/>
</dbReference>
<comment type="subcellular location">
    <subcellularLocation>
        <location evidence="1">Cell outer membrane</location>
    </subcellularLocation>
</comment>
<keyword evidence="2" id="KW-0472">Membrane</keyword>
<reference evidence="4 5" key="1">
    <citation type="submission" date="2021-03" db="EMBL/GenBank/DDBJ databases">
        <title>novel species isolated from a fishpond in China.</title>
        <authorList>
            <person name="Lu H."/>
            <person name="Cai Z."/>
        </authorList>
    </citation>
    <scope>NUCLEOTIDE SEQUENCE [LARGE SCALE GENOMIC DNA]</scope>
    <source>
        <strain evidence="4 5">JCM 31546</strain>
    </source>
</reference>
<dbReference type="Proteomes" id="UP000664698">
    <property type="component" value="Unassembled WGS sequence"/>
</dbReference>
<name>A0ABS3BXY6_9BACT</name>
<keyword evidence="3" id="KW-0998">Cell outer membrane</keyword>
<dbReference type="Gene3D" id="2.40.170.20">
    <property type="entry name" value="TonB-dependent receptor, beta-barrel domain"/>
    <property type="match status" value="1"/>
</dbReference>